<keyword evidence="2" id="KW-1185">Reference proteome</keyword>
<dbReference type="RefSeq" id="WP_020877050.1">
    <property type="nucleotide sequence ID" value="NZ_ATHJ01000094.1"/>
</dbReference>
<dbReference type="eggNOG" id="COG3370">
    <property type="taxonomic scope" value="Bacteria"/>
</dbReference>
<dbReference type="Proteomes" id="UP000014977">
    <property type="component" value="Unassembled WGS sequence"/>
</dbReference>
<reference evidence="1 2" key="1">
    <citation type="journal article" date="2013" name="Genome Announc.">
        <title>Draft genome sequences for three mercury-methylating, sulfate-reducing bacteria.</title>
        <authorList>
            <person name="Brown S.D."/>
            <person name="Hurt R.A.Jr."/>
            <person name="Gilmour C.C."/>
            <person name="Elias D.A."/>
        </authorList>
    </citation>
    <scope>NUCLEOTIDE SEQUENCE [LARGE SCALE GENOMIC DNA]</scope>
    <source>
        <strain evidence="1 2">DSM 2059</strain>
    </source>
</reference>
<name>S7V2U6_DESML</name>
<dbReference type="AlphaFoldDB" id="S7V2U6"/>
<dbReference type="SUPFAM" id="SSF75169">
    <property type="entry name" value="DsrEFH-like"/>
    <property type="match status" value="1"/>
</dbReference>
<dbReference type="STRING" id="897.B2D07_05455"/>
<comment type="caution">
    <text evidence="1">The sequence shown here is derived from an EMBL/GenBank/DDBJ whole genome shotgun (WGS) entry which is preliminary data.</text>
</comment>
<dbReference type="InterPro" id="IPR027396">
    <property type="entry name" value="DsrEFH-like"/>
</dbReference>
<gene>
    <name evidence="1" type="ORF">dsmv_0388</name>
</gene>
<accession>S7V2U6</accession>
<protein>
    <submittedName>
        <fullName evidence="1">DsrE family protein</fullName>
    </submittedName>
</protein>
<evidence type="ECO:0000313" key="2">
    <source>
        <dbReference type="Proteomes" id="UP000014977"/>
    </source>
</evidence>
<dbReference type="EMBL" id="ATHJ01000094">
    <property type="protein sequence ID" value="EPR38978.1"/>
    <property type="molecule type" value="Genomic_DNA"/>
</dbReference>
<dbReference type="OrthoDB" id="9807925at2"/>
<proteinExistence type="predicted"/>
<organism evidence="1 2">
    <name type="scientific">Desulfococcus multivorans DSM 2059</name>
    <dbReference type="NCBI Taxonomy" id="1121405"/>
    <lineage>
        <taxon>Bacteria</taxon>
        <taxon>Pseudomonadati</taxon>
        <taxon>Thermodesulfobacteriota</taxon>
        <taxon>Desulfobacteria</taxon>
        <taxon>Desulfobacterales</taxon>
        <taxon>Desulfococcaceae</taxon>
        <taxon>Desulfococcus</taxon>
    </lineage>
</organism>
<sequence>MKKIAVFVFNGDPMCFTHVLLNALDMKSGGDDVLIIVEGAATGLTPVLAAADHPLNGLWEKARTAGLVGGVCEACSRKMGTLNAAKAQDLPLLNDMNGHPGMARFQKDGYEIITF</sequence>
<evidence type="ECO:0000313" key="1">
    <source>
        <dbReference type="EMBL" id="EPR38978.1"/>
    </source>
</evidence>